<dbReference type="Proteomes" id="UP000233720">
    <property type="component" value="Unassembled WGS sequence"/>
</dbReference>
<gene>
    <name evidence="1" type="ORF">XpruCFBP8353_20910</name>
    <name evidence="2" type="ORF">XpruCFBP8354_20685</name>
</gene>
<proteinExistence type="predicted"/>
<protein>
    <submittedName>
        <fullName evidence="1">Uncharacterized protein</fullName>
    </submittedName>
</protein>
<dbReference type="EMBL" id="PHKW01000011">
    <property type="protein sequence ID" value="PKV15211.1"/>
    <property type="molecule type" value="Genomic_DNA"/>
</dbReference>
<organism evidence="1 3">
    <name type="scientific">Xanthomonas prunicola</name>
    <dbReference type="NCBI Taxonomy" id="2053930"/>
    <lineage>
        <taxon>Bacteria</taxon>
        <taxon>Pseudomonadati</taxon>
        <taxon>Pseudomonadota</taxon>
        <taxon>Gammaproteobacteria</taxon>
        <taxon>Lysobacterales</taxon>
        <taxon>Lysobacteraceae</taxon>
        <taxon>Xanthomonas</taxon>
    </lineage>
</organism>
<sequence length="78" mass="8677">MQPSILHGHGRKTRQLPGNICRATSAAAFARPLDVSAITTYCLSTLNRTMCRKRFIARCRFVMPWSDCYATPSSARSA</sequence>
<evidence type="ECO:0000313" key="4">
    <source>
        <dbReference type="Proteomes" id="UP000233748"/>
    </source>
</evidence>
<keyword evidence="4" id="KW-1185">Reference proteome</keyword>
<dbReference type="EMBL" id="PHKV01000013">
    <property type="protein sequence ID" value="PKV10876.1"/>
    <property type="molecule type" value="Genomic_DNA"/>
</dbReference>
<dbReference type="Proteomes" id="UP000233748">
    <property type="component" value="Unassembled WGS sequence"/>
</dbReference>
<dbReference type="AlphaFoldDB" id="A0A2N3REH9"/>
<evidence type="ECO:0000313" key="3">
    <source>
        <dbReference type="Proteomes" id="UP000233720"/>
    </source>
</evidence>
<reference evidence="3 4" key="1">
    <citation type="submission" date="2017-11" db="EMBL/GenBank/DDBJ databases">
        <title>Xanthomonas prunicola sp. nov., a novel pathogen that affects nectarine (Prunus persica var. nectarine) trees.</title>
        <authorList>
            <person name="Lopez M."/>
            <person name="Lopez-Soriano P."/>
            <person name="Garita-Cambronero J."/>
            <person name="Beltran C."/>
            <person name="Taghouti G."/>
            <person name="Portier P."/>
            <person name="Cubero J."/>
            <person name="Fischer-Le Saux M."/>
            <person name="Marco-Noales E."/>
        </authorList>
    </citation>
    <scope>NUCLEOTIDE SEQUENCE [LARGE SCALE GENOMIC DNA]</scope>
    <source>
        <strain evidence="1 3">CFBP8353</strain>
        <strain evidence="2 4">CFBP8354</strain>
    </source>
</reference>
<evidence type="ECO:0000313" key="2">
    <source>
        <dbReference type="EMBL" id="PKV15211.1"/>
    </source>
</evidence>
<accession>A0A2N3REH9</accession>
<evidence type="ECO:0000313" key="1">
    <source>
        <dbReference type="EMBL" id="PKV10876.1"/>
    </source>
</evidence>
<name>A0A2N3REH9_9XANT</name>
<comment type="caution">
    <text evidence="1">The sequence shown here is derived from an EMBL/GenBank/DDBJ whole genome shotgun (WGS) entry which is preliminary data.</text>
</comment>